<name>A0A2R5GH37_9STRA</name>
<evidence type="ECO:0000256" key="2">
    <source>
        <dbReference type="ARBA" id="ARBA00004584"/>
    </source>
</evidence>
<feature type="compositionally biased region" description="Acidic residues" evidence="7">
    <location>
        <begin position="172"/>
        <end position="202"/>
    </location>
</feature>
<comment type="subcellular location">
    <subcellularLocation>
        <location evidence="2">Chromosome</location>
        <location evidence="2">Centromere</location>
    </subcellularLocation>
    <subcellularLocation>
        <location evidence="1">Nucleus</location>
    </subcellularLocation>
</comment>
<dbReference type="GO" id="GO:0005634">
    <property type="term" value="C:nucleus"/>
    <property type="evidence" value="ECO:0007669"/>
    <property type="project" value="UniProtKB-SubCell"/>
</dbReference>
<dbReference type="PANTHER" id="PTHR31740">
    <property type="entry name" value="CENTROMERE PROTEIN L"/>
    <property type="match status" value="1"/>
</dbReference>
<keyword evidence="5" id="KW-0539">Nucleus</keyword>
<proteinExistence type="inferred from homology"/>
<dbReference type="InParanoid" id="A0A2R5GH37"/>
<reference evidence="8 9" key="1">
    <citation type="submission" date="2017-12" db="EMBL/GenBank/DDBJ databases">
        <title>Sequencing, de novo assembly and annotation of complete genome of a new Thraustochytrid species, strain FCC1311.</title>
        <authorList>
            <person name="Sedici K."/>
            <person name="Godart F."/>
            <person name="Aiese Cigliano R."/>
            <person name="Sanseverino W."/>
            <person name="Barakat M."/>
            <person name="Ortet P."/>
            <person name="Marechal E."/>
            <person name="Cagnac O."/>
            <person name="Amato A."/>
        </authorList>
    </citation>
    <scope>NUCLEOTIDE SEQUENCE [LARGE SCALE GENOMIC DNA]</scope>
</reference>
<evidence type="ECO:0000256" key="7">
    <source>
        <dbReference type="SAM" id="MobiDB-lite"/>
    </source>
</evidence>
<keyword evidence="4" id="KW-0158">Chromosome</keyword>
<evidence type="ECO:0000256" key="6">
    <source>
        <dbReference type="ARBA" id="ARBA00023328"/>
    </source>
</evidence>
<feature type="region of interest" description="Disordered" evidence="7">
    <location>
        <begin position="403"/>
        <end position="425"/>
    </location>
</feature>
<evidence type="ECO:0000313" key="9">
    <source>
        <dbReference type="Proteomes" id="UP000241890"/>
    </source>
</evidence>
<dbReference type="EMBL" id="BEYU01000028">
    <property type="protein sequence ID" value="GBG27164.1"/>
    <property type="molecule type" value="Genomic_DNA"/>
</dbReference>
<feature type="region of interest" description="Disordered" evidence="7">
    <location>
        <begin position="172"/>
        <end position="234"/>
    </location>
</feature>
<evidence type="ECO:0000256" key="5">
    <source>
        <dbReference type="ARBA" id="ARBA00023242"/>
    </source>
</evidence>
<dbReference type="AlphaFoldDB" id="A0A2R5GH37"/>
<feature type="compositionally biased region" description="Basic residues" evidence="7">
    <location>
        <begin position="220"/>
        <end position="234"/>
    </location>
</feature>
<comment type="similarity">
    <text evidence="3">Belongs to the CENP-L/IML3 family.</text>
</comment>
<evidence type="ECO:0000256" key="4">
    <source>
        <dbReference type="ARBA" id="ARBA00022454"/>
    </source>
</evidence>
<accession>A0A2R5GH37</accession>
<feature type="compositionally biased region" description="Polar residues" evidence="7">
    <location>
        <begin position="408"/>
        <end position="420"/>
    </location>
</feature>
<evidence type="ECO:0000256" key="3">
    <source>
        <dbReference type="ARBA" id="ARBA00011060"/>
    </source>
</evidence>
<dbReference type="Proteomes" id="UP000241890">
    <property type="component" value="Unassembled WGS sequence"/>
</dbReference>
<organism evidence="8 9">
    <name type="scientific">Hondaea fermentalgiana</name>
    <dbReference type="NCBI Taxonomy" id="2315210"/>
    <lineage>
        <taxon>Eukaryota</taxon>
        <taxon>Sar</taxon>
        <taxon>Stramenopiles</taxon>
        <taxon>Bigyra</taxon>
        <taxon>Labyrinthulomycetes</taxon>
        <taxon>Thraustochytrida</taxon>
        <taxon>Thraustochytriidae</taxon>
        <taxon>Hondaea</taxon>
    </lineage>
</organism>
<protein>
    <submittedName>
        <fullName evidence="8">Uncharacterized protein</fullName>
    </submittedName>
</protein>
<keyword evidence="9" id="KW-1185">Reference proteome</keyword>
<dbReference type="PANTHER" id="PTHR31740:SF2">
    <property type="entry name" value="CENTROMERE PROTEIN L"/>
    <property type="match status" value="1"/>
</dbReference>
<dbReference type="Pfam" id="PF13092">
    <property type="entry name" value="CENP-L"/>
    <property type="match status" value="2"/>
</dbReference>
<sequence>MANIGEGVVDSTILRRTWSLHRVSPLHKFELARIEKYSRQLTRVIQASFESTLPEEELARRNATGERASGRFVVRQLADGSGLYVQVEAKLFHASRPQRRNQVLLSQVDGPETASRHRVRAAQQFAAATNDGDAAAALLARRPDGAGEEPPQLRGQTSMVLLCCTSENTDLLDMDSDYEDEDDDEEEEDGGVEKENEDDSDGNADHLDDSSIEGGEEVRSRKRQRTSSKKAAKNSKKTTKFTSFHFALFKGKGTVVDKIARWLETRFDCNIAQKPVPVAPRHLADMASSFTHEAMSGRFENVQLAAEGGDVDTDEELDAIDDDMPDAQQRGSMDDMEKLEATEDRATRRHEARQRAIQRSRAAQALELGFRLPDAVAEAGLGEINIALPAEALRRLSLHLASGAEEPGTSTGSGPSTMQSGVGFGDDIYTKSRTLQRIRDGEGAATDAALGSDDEARLTTAASTSHLARDNPLLSAISRFVAQQMSVRLSGASLSRIATPLVMISAEGRVKFLNQDALSVVLRTLAALCQVEIQKES</sequence>
<evidence type="ECO:0000256" key="1">
    <source>
        <dbReference type="ARBA" id="ARBA00004123"/>
    </source>
</evidence>
<dbReference type="GO" id="GO:0000775">
    <property type="term" value="C:chromosome, centromeric region"/>
    <property type="evidence" value="ECO:0007669"/>
    <property type="project" value="UniProtKB-SubCell"/>
</dbReference>
<keyword evidence="6" id="KW-0137">Centromere</keyword>
<comment type="caution">
    <text evidence="8">The sequence shown here is derived from an EMBL/GenBank/DDBJ whole genome shotgun (WGS) entry which is preliminary data.</text>
</comment>
<dbReference type="InterPro" id="IPR025204">
    <property type="entry name" value="CENP-L"/>
</dbReference>
<gene>
    <name evidence="8" type="ORF">FCC1311_033872</name>
</gene>
<evidence type="ECO:0000313" key="8">
    <source>
        <dbReference type="EMBL" id="GBG27164.1"/>
    </source>
</evidence>